<feature type="transmembrane region" description="Helical" evidence="1">
    <location>
        <begin position="449"/>
        <end position="471"/>
    </location>
</feature>
<feature type="transmembrane region" description="Helical" evidence="1">
    <location>
        <begin position="391"/>
        <end position="409"/>
    </location>
</feature>
<proteinExistence type="predicted"/>
<dbReference type="EMBL" id="AMFJ01021646">
    <property type="protein sequence ID" value="EKD66185.1"/>
    <property type="molecule type" value="Genomic_DNA"/>
</dbReference>
<organism evidence="2">
    <name type="scientific">uncultured bacterium</name>
    <name type="common">gcode 4</name>
    <dbReference type="NCBI Taxonomy" id="1234023"/>
    <lineage>
        <taxon>Bacteria</taxon>
        <taxon>environmental samples</taxon>
    </lineage>
</organism>
<sequence length="476" mass="56392">MIILTILLVFITGLLLLWLFNQHKYLNIFEQLALGFWVVLSLFVFELFLEGIIFDKLSLIWPVLTFFVLVWILIFKNSKNKGLLSEILVSIKDNSLQIKSSFITLKSWQKIVSVLIVFYVIFKVFMAFSINISMPTFDEDSVAGWDLKTKVFVENKSLVLDRRNSEFLGSALERNIFAPLTDTYFLFGYDKFPVGLSNIIAPLVYLCLIFLFFGIFIRKANLFYSLISVYIFTSLPFIFIHSFWAYFNYISGFFLFTFAFYLSDQVLNLEKDFKINFRILVPLAISSFLDASIRNESIMLMLAIFFIEFGLFWFYNKKDFKFKKYLFVFWGLTWAFIAYLSNIYINYISPQKVGDVSSIVKWWVISNFFESIWKPWVLSAPFIQSFYHTDYNLLYLLYFIAVIIFLFNFKKLLEIKSLFLSSVALLWIFGIILIINVELLWLLTHYAFVRYPIAIIPFLVYIVSYFIHFIFAKKWQ</sequence>
<feature type="transmembrane region" description="Helical" evidence="1">
    <location>
        <begin position="6"/>
        <end position="21"/>
    </location>
</feature>
<feature type="transmembrane region" description="Helical" evidence="1">
    <location>
        <begin position="222"/>
        <end position="240"/>
    </location>
</feature>
<feature type="transmembrane region" description="Helical" evidence="1">
    <location>
        <begin position="418"/>
        <end position="443"/>
    </location>
</feature>
<keyword evidence="1" id="KW-0472">Membrane</keyword>
<comment type="caution">
    <text evidence="2">The sequence shown here is derived from an EMBL/GenBank/DDBJ whole genome shotgun (WGS) entry which is preliminary data.</text>
</comment>
<feature type="transmembrane region" description="Helical" evidence="1">
    <location>
        <begin position="59"/>
        <end position="75"/>
    </location>
</feature>
<accession>K2ADT3</accession>
<evidence type="ECO:0000256" key="1">
    <source>
        <dbReference type="SAM" id="Phobius"/>
    </source>
</evidence>
<feature type="transmembrane region" description="Helical" evidence="1">
    <location>
        <begin position="199"/>
        <end position="217"/>
    </location>
</feature>
<reference evidence="2" key="1">
    <citation type="journal article" date="2012" name="Science">
        <title>Fermentation, hydrogen, and sulfur metabolism in multiple uncultivated bacterial phyla.</title>
        <authorList>
            <person name="Wrighton K.C."/>
            <person name="Thomas B.C."/>
            <person name="Sharon I."/>
            <person name="Miller C.S."/>
            <person name="Castelle C.J."/>
            <person name="VerBerkmoes N.C."/>
            <person name="Wilkins M.J."/>
            <person name="Hettich R.L."/>
            <person name="Lipton M.S."/>
            <person name="Williams K.H."/>
            <person name="Long P.E."/>
            <person name="Banfield J.F."/>
        </authorList>
    </citation>
    <scope>NUCLEOTIDE SEQUENCE [LARGE SCALE GENOMIC DNA]</scope>
</reference>
<dbReference type="AlphaFoldDB" id="K2ADT3"/>
<feature type="transmembrane region" description="Helical" evidence="1">
    <location>
        <begin position="111"/>
        <end position="132"/>
    </location>
</feature>
<keyword evidence="1" id="KW-0812">Transmembrane</keyword>
<feature type="transmembrane region" description="Helical" evidence="1">
    <location>
        <begin position="298"/>
        <end position="315"/>
    </location>
</feature>
<feature type="transmembrane region" description="Helical" evidence="1">
    <location>
        <begin position="327"/>
        <end position="345"/>
    </location>
</feature>
<evidence type="ECO:0008006" key="3">
    <source>
        <dbReference type="Google" id="ProtNLM"/>
    </source>
</evidence>
<gene>
    <name evidence="2" type="ORF">ACD_49C00060G0027</name>
</gene>
<feature type="transmembrane region" description="Helical" evidence="1">
    <location>
        <begin position="33"/>
        <end position="53"/>
    </location>
</feature>
<keyword evidence="1" id="KW-1133">Transmembrane helix</keyword>
<name>K2ADT3_9BACT</name>
<evidence type="ECO:0000313" key="2">
    <source>
        <dbReference type="EMBL" id="EKD66185.1"/>
    </source>
</evidence>
<protein>
    <recommendedName>
        <fullName evidence="3">Glycosyltransferase RgtA/B/C/D-like domain-containing protein</fullName>
    </recommendedName>
</protein>